<evidence type="ECO:0000313" key="4">
    <source>
        <dbReference type="EMBL" id="WAT94616.1"/>
    </source>
</evidence>
<dbReference type="RefSeq" id="WP_159483671.1">
    <property type="nucleotide sequence ID" value="NZ_BLIP01000001.1"/>
</dbReference>
<gene>
    <name evidence="3" type="ORF">Sliba_01850</name>
    <name evidence="4" type="ORF">STRLI_000270</name>
</gene>
<dbReference type="Proteomes" id="UP000429552">
    <property type="component" value="Unassembled WGS sequence"/>
</dbReference>
<keyword evidence="2" id="KW-1133">Transmembrane helix</keyword>
<feature type="region of interest" description="Disordered" evidence="1">
    <location>
        <begin position="1"/>
        <end position="24"/>
    </location>
</feature>
<name>A0A640T9Q1_STRNI</name>
<keyword evidence="2" id="KW-0472">Membrane</keyword>
<keyword evidence="2" id="KW-0812">Transmembrane</keyword>
<keyword evidence="6" id="KW-1185">Reference proteome</keyword>
<dbReference type="EMBL" id="BLIP01000001">
    <property type="protein sequence ID" value="GFE19732.1"/>
    <property type="molecule type" value="Genomic_DNA"/>
</dbReference>
<protein>
    <submittedName>
        <fullName evidence="3">Uncharacterized protein</fullName>
    </submittedName>
</protein>
<reference evidence="3 5" key="1">
    <citation type="submission" date="2019-12" db="EMBL/GenBank/DDBJ databases">
        <title>Whole genome shotgun sequence of Streptomyces libani subsp. libani NBRC 13452.</title>
        <authorList>
            <person name="Ichikawa N."/>
            <person name="Kimura A."/>
            <person name="Kitahashi Y."/>
            <person name="Komaki H."/>
            <person name="Tamura T."/>
        </authorList>
    </citation>
    <scope>NUCLEOTIDE SEQUENCE [LARGE SCALE GENOMIC DNA]</scope>
    <source>
        <strain evidence="3 5">NBRC 13452</strain>
    </source>
</reference>
<organism evidence="3 5">
    <name type="scientific">Streptomyces nigrescens</name>
    <dbReference type="NCBI Taxonomy" id="1920"/>
    <lineage>
        <taxon>Bacteria</taxon>
        <taxon>Bacillati</taxon>
        <taxon>Actinomycetota</taxon>
        <taxon>Actinomycetes</taxon>
        <taxon>Kitasatosporales</taxon>
        <taxon>Streptomycetaceae</taxon>
        <taxon>Streptomyces</taxon>
    </lineage>
</organism>
<evidence type="ECO:0000313" key="5">
    <source>
        <dbReference type="Proteomes" id="UP000429552"/>
    </source>
</evidence>
<dbReference type="EMBL" id="CP114202">
    <property type="protein sequence ID" value="WAT94616.1"/>
    <property type="molecule type" value="Genomic_DNA"/>
</dbReference>
<evidence type="ECO:0000313" key="3">
    <source>
        <dbReference type="EMBL" id="GFE19732.1"/>
    </source>
</evidence>
<feature type="compositionally biased region" description="Polar residues" evidence="1">
    <location>
        <begin position="10"/>
        <end position="24"/>
    </location>
</feature>
<feature type="transmembrane region" description="Helical" evidence="2">
    <location>
        <begin position="78"/>
        <end position="102"/>
    </location>
</feature>
<sequence length="208" mass="21963">MGDDHPSLQEARQSTSTGAGQDTPGQSGVIGIALAAVLTAALAQGSWQWFSTYVGVTLLAVIFSFYRLPTWRPGLGSAYARNLAAYALVVGLCVAITLAPMLQRWAWLFPMPGTRNTCPELGRYEAIRTAAELANLAGRGSAALAQAQTSQSRMAVADCLAHTTTLWLPVYGAGAAVLVGLGAWSLDRGRARKESAVATPEPHPPRQE</sequence>
<proteinExistence type="predicted"/>
<evidence type="ECO:0000256" key="1">
    <source>
        <dbReference type="SAM" id="MobiDB-lite"/>
    </source>
</evidence>
<dbReference type="AlphaFoldDB" id="A0A640T9Q1"/>
<feature type="transmembrane region" description="Helical" evidence="2">
    <location>
        <begin position="166"/>
        <end position="186"/>
    </location>
</feature>
<feature type="transmembrane region" description="Helical" evidence="2">
    <location>
        <begin position="47"/>
        <end position="66"/>
    </location>
</feature>
<evidence type="ECO:0000313" key="6">
    <source>
        <dbReference type="Proteomes" id="UP001210609"/>
    </source>
</evidence>
<reference evidence="4 6" key="2">
    <citation type="submission" date="2022-12" db="EMBL/GenBank/DDBJ databases">
        <authorList>
            <person name="Ruckert C."/>
            <person name="Busche T."/>
            <person name="Kalinowski J."/>
            <person name="Wittmann C."/>
        </authorList>
    </citation>
    <scope>NUCLEOTIDE SEQUENCE [LARGE SCALE GENOMIC DNA]</scope>
    <source>
        <strain evidence="4 6">DSM 40555</strain>
    </source>
</reference>
<evidence type="ECO:0000256" key="2">
    <source>
        <dbReference type="SAM" id="Phobius"/>
    </source>
</evidence>
<accession>A0A640T9Q1</accession>
<dbReference type="Proteomes" id="UP001210609">
    <property type="component" value="Chromosome"/>
</dbReference>